<dbReference type="PIRSF" id="PIRSF001491">
    <property type="entry name" value="Ppentomutase"/>
    <property type="match status" value="1"/>
</dbReference>
<keyword evidence="2 4" id="KW-0479">Metal-binding</keyword>
<dbReference type="CDD" id="cd16009">
    <property type="entry name" value="PPM"/>
    <property type="match status" value="1"/>
</dbReference>
<dbReference type="STRING" id="371731.Rsw2DRAFT_2577"/>
<feature type="domain" description="Metalloenzyme" evidence="6">
    <location>
        <begin position="3"/>
        <end position="388"/>
    </location>
</feature>
<evidence type="ECO:0000256" key="4">
    <source>
        <dbReference type="HAMAP-Rule" id="MF_00740"/>
    </source>
</evidence>
<dbReference type="InterPro" id="IPR006124">
    <property type="entry name" value="Metalloenzyme"/>
</dbReference>
<dbReference type="GO" id="GO:0005829">
    <property type="term" value="C:cytosol"/>
    <property type="evidence" value="ECO:0007669"/>
    <property type="project" value="TreeGrafter"/>
</dbReference>
<comment type="similarity">
    <text evidence="1 4">Belongs to the phosphopentomutase family.</text>
</comment>
<dbReference type="PANTHER" id="PTHR21110:SF0">
    <property type="entry name" value="PHOSPHOPENTOMUTASE"/>
    <property type="match status" value="1"/>
</dbReference>
<dbReference type="SUPFAM" id="SSF53649">
    <property type="entry name" value="Alkaline phosphatase-like"/>
    <property type="match status" value="1"/>
</dbReference>
<dbReference type="Proteomes" id="UP000010121">
    <property type="component" value="Unassembled WGS sequence"/>
</dbReference>
<reference evidence="7 8" key="1">
    <citation type="submission" date="2009-08" db="EMBL/GenBank/DDBJ databases">
        <title>The draft genome of Rhodobacter sp. SW2.</title>
        <authorList>
            <consortium name="US DOE Joint Genome Institute (JGI-PGF)"/>
            <person name="Lucas S."/>
            <person name="Copeland A."/>
            <person name="Lapidus A."/>
            <person name="Glavina del Rio T."/>
            <person name="Tice H."/>
            <person name="Bruce D."/>
            <person name="Goodwin L."/>
            <person name="Pitluck S."/>
            <person name="Larimer F."/>
            <person name="Land M.L."/>
            <person name="Hauser L."/>
            <person name="Emerson D."/>
        </authorList>
    </citation>
    <scope>NUCLEOTIDE SEQUENCE [LARGE SCALE GENOMIC DNA]</scope>
    <source>
        <strain evidence="7 8">SW2</strain>
    </source>
</reference>
<proteinExistence type="inferred from homology"/>
<feature type="binding site" evidence="4">
    <location>
        <position position="10"/>
    </location>
    <ligand>
        <name>Mn(2+)</name>
        <dbReference type="ChEBI" id="CHEBI:29035"/>
        <label>1</label>
    </ligand>
</feature>
<dbReference type="eggNOG" id="COG1015">
    <property type="taxonomic scope" value="Bacteria"/>
</dbReference>
<keyword evidence="8" id="KW-1185">Reference proteome</keyword>
<dbReference type="NCBIfam" id="TIGR01696">
    <property type="entry name" value="deoB"/>
    <property type="match status" value="1"/>
</dbReference>
<dbReference type="SUPFAM" id="SSF143856">
    <property type="entry name" value="DeoB insert domain-like"/>
    <property type="match status" value="1"/>
</dbReference>
<comment type="function">
    <text evidence="4">Isomerase that catalyzes the conversion of deoxy-ribose 1-phosphate (dRib-1-P) and ribose 1-phosphate (Rib-1-P) to deoxy-ribose 5-phosphate (dRib-5-P) and ribose 5-phosphate (Rib-5-P), respectively.</text>
</comment>
<dbReference type="GO" id="GO:0030145">
    <property type="term" value="F:manganese ion binding"/>
    <property type="evidence" value="ECO:0007669"/>
    <property type="project" value="UniProtKB-UniRule"/>
</dbReference>
<evidence type="ECO:0000256" key="2">
    <source>
        <dbReference type="ARBA" id="ARBA00022723"/>
    </source>
</evidence>
<comment type="catalytic activity">
    <reaction evidence="4">
        <text>2-deoxy-alpha-D-ribose 1-phosphate = 2-deoxy-D-ribose 5-phosphate</text>
        <dbReference type="Rhea" id="RHEA:27658"/>
        <dbReference type="ChEBI" id="CHEBI:57259"/>
        <dbReference type="ChEBI" id="CHEBI:62877"/>
        <dbReference type="EC" id="5.4.2.7"/>
    </reaction>
</comment>
<feature type="binding site" evidence="4">
    <location>
        <position position="305"/>
    </location>
    <ligand>
        <name>Mn(2+)</name>
        <dbReference type="ChEBI" id="CHEBI:29035"/>
        <label>2</label>
    </ligand>
</feature>
<sequence>MTRAFLVVMDSVGCGGAPDAAVFGDAGANTLAHIAAECAAGRADVGRAGPLRLPVLDGLGLGAAVRLASGDATPGLGAVPSGRWGAATEVSNGKDTPSGHWELAGVPVPWDWTYFPDTTPAFPEGLVAQVCALAGTKGILGNCHASGIPIIEKLGAEHMRTGWPICYTSADSVFQIAAHEESFGLERLLTLCKALAPTLHAMKVGRVIARPFLGQPGAFTRTPNRHDYAIAPPAPTLLDWVQGAGRATHAVGKIGDIFSMQGIGTLHKGKSDLDLFEHLLALADGAEPGSLTFANFVEFDSLYGHRRDVAGYARALEWFDARVGVLLTRLRPGDIAIFTADHGNDPTFRGTEHTRERVPVVVAGAGTGQIGICGFTDVAASIAAHLGVPAQGNGKNFL</sequence>
<dbReference type="GO" id="GO:0043094">
    <property type="term" value="P:metabolic compound salvage"/>
    <property type="evidence" value="ECO:0007669"/>
    <property type="project" value="UniProtKB-UniRule"/>
</dbReference>
<organism evidence="7 8">
    <name type="scientific">Rhodobacter ferrooxidans</name>
    <dbReference type="NCBI Taxonomy" id="371731"/>
    <lineage>
        <taxon>Bacteria</taxon>
        <taxon>Pseudomonadati</taxon>
        <taxon>Pseudomonadota</taxon>
        <taxon>Alphaproteobacteria</taxon>
        <taxon>Rhodobacterales</taxon>
        <taxon>Rhodobacter group</taxon>
        <taxon>Rhodobacter</taxon>
    </lineage>
</organism>
<feature type="binding site" evidence="4">
    <location>
        <position position="300"/>
    </location>
    <ligand>
        <name>Mn(2+)</name>
        <dbReference type="ChEBI" id="CHEBI:29035"/>
        <label>2</label>
    </ligand>
</feature>
<dbReference type="GO" id="GO:0000287">
    <property type="term" value="F:magnesium ion binding"/>
    <property type="evidence" value="ECO:0007669"/>
    <property type="project" value="UniProtKB-UniRule"/>
</dbReference>
<accession>C8S3E9</accession>
<evidence type="ECO:0000313" key="8">
    <source>
        <dbReference type="Proteomes" id="UP000010121"/>
    </source>
</evidence>
<evidence type="ECO:0000256" key="5">
    <source>
        <dbReference type="NCBIfam" id="TIGR01696"/>
    </source>
</evidence>
<dbReference type="UniPathway" id="UPA00087">
    <property type="reaction ID" value="UER00173"/>
</dbReference>
<feature type="binding site" evidence="4">
    <location>
        <position position="341"/>
    </location>
    <ligand>
        <name>Mn(2+)</name>
        <dbReference type="ChEBI" id="CHEBI:29035"/>
        <label>1</label>
    </ligand>
</feature>
<dbReference type="Gene3D" id="3.30.70.1250">
    <property type="entry name" value="Phosphopentomutase"/>
    <property type="match status" value="1"/>
</dbReference>
<dbReference type="Pfam" id="PF01676">
    <property type="entry name" value="Metalloenzyme"/>
    <property type="match status" value="1"/>
</dbReference>
<dbReference type="InterPro" id="IPR024052">
    <property type="entry name" value="Phosphopentomutase_DeoB_cap_sf"/>
</dbReference>
<evidence type="ECO:0000256" key="1">
    <source>
        <dbReference type="ARBA" id="ARBA00010373"/>
    </source>
</evidence>
<comment type="cofactor">
    <cofactor evidence="4">
        <name>Mn(2+)</name>
        <dbReference type="ChEBI" id="CHEBI:29035"/>
    </cofactor>
    <text evidence="4">Binds 2 manganese ions.</text>
</comment>
<evidence type="ECO:0000313" key="7">
    <source>
        <dbReference type="EMBL" id="EEW24514.1"/>
    </source>
</evidence>
<feature type="binding site" evidence="4">
    <location>
        <position position="353"/>
    </location>
    <ligand>
        <name>Mn(2+)</name>
        <dbReference type="ChEBI" id="CHEBI:29035"/>
        <label>2</label>
    </ligand>
</feature>
<evidence type="ECO:0000259" key="6">
    <source>
        <dbReference type="Pfam" id="PF01676"/>
    </source>
</evidence>
<dbReference type="HAMAP" id="MF_00740">
    <property type="entry name" value="Phosphopentomut"/>
    <property type="match status" value="1"/>
</dbReference>
<dbReference type="RefSeq" id="WP_008031639.1">
    <property type="nucleotide sequence ID" value="NZ_ACYY01000018.1"/>
</dbReference>
<dbReference type="GO" id="GO:0006018">
    <property type="term" value="P:2-deoxyribose 1-phosphate catabolic process"/>
    <property type="evidence" value="ECO:0007669"/>
    <property type="project" value="UniProtKB-UniRule"/>
</dbReference>
<dbReference type="Gene3D" id="3.40.720.10">
    <property type="entry name" value="Alkaline Phosphatase, subunit A"/>
    <property type="match status" value="1"/>
</dbReference>
<gene>
    <name evidence="4" type="primary">deoB</name>
    <name evidence="7" type="ORF">Rsw2DRAFT_2577</name>
</gene>
<keyword evidence="4" id="KW-0963">Cytoplasm</keyword>
<dbReference type="EMBL" id="ACYY01000018">
    <property type="protein sequence ID" value="EEW24514.1"/>
    <property type="molecule type" value="Genomic_DNA"/>
</dbReference>
<dbReference type="NCBIfam" id="NF003766">
    <property type="entry name" value="PRK05362.1"/>
    <property type="match status" value="1"/>
</dbReference>
<dbReference type="PANTHER" id="PTHR21110">
    <property type="entry name" value="PHOSPHOPENTOMUTASE"/>
    <property type="match status" value="1"/>
</dbReference>
<dbReference type="GO" id="GO:0006015">
    <property type="term" value="P:5-phosphoribose 1-diphosphate biosynthetic process"/>
    <property type="evidence" value="ECO:0007669"/>
    <property type="project" value="UniProtKB-UniPathway"/>
</dbReference>
<dbReference type="GO" id="GO:0008973">
    <property type="term" value="F:phosphopentomutase activity"/>
    <property type="evidence" value="ECO:0007669"/>
    <property type="project" value="UniProtKB-UniRule"/>
</dbReference>
<keyword evidence="4 7" id="KW-0413">Isomerase</keyword>
<comment type="subcellular location">
    <subcellularLocation>
        <location evidence="4">Cytoplasm</location>
    </subcellularLocation>
</comment>
<dbReference type="InterPro" id="IPR017850">
    <property type="entry name" value="Alkaline_phosphatase_core_sf"/>
</dbReference>
<comment type="pathway">
    <text evidence="4">Carbohydrate degradation; 2-deoxy-D-ribose 1-phosphate degradation; D-glyceraldehyde 3-phosphate and acetaldehyde from 2-deoxy-alpha-D-ribose 1-phosphate: step 1/2.</text>
</comment>
<dbReference type="OrthoDB" id="9769930at2"/>
<comment type="catalytic activity">
    <reaction evidence="4">
        <text>alpha-D-ribose 1-phosphate = D-ribose 5-phosphate</text>
        <dbReference type="Rhea" id="RHEA:18793"/>
        <dbReference type="ChEBI" id="CHEBI:57720"/>
        <dbReference type="ChEBI" id="CHEBI:78346"/>
        <dbReference type="EC" id="5.4.2.7"/>
    </reaction>
</comment>
<dbReference type="InterPro" id="IPR010045">
    <property type="entry name" value="DeoB"/>
</dbReference>
<keyword evidence="3 4" id="KW-0464">Manganese</keyword>
<evidence type="ECO:0000256" key="3">
    <source>
        <dbReference type="ARBA" id="ARBA00023211"/>
    </source>
</evidence>
<feature type="binding site" evidence="4">
    <location>
        <position position="342"/>
    </location>
    <ligand>
        <name>Mn(2+)</name>
        <dbReference type="ChEBI" id="CHEBI:29035"/>
        <label>1</label>
    </ligand>
</feature>
<dbReference type="GO" id="GO:0009117">
    <property type="term" value="P:nucleotide metabolic process"/>
    <property type="evidence" value="ECO:0007669"/>
    <property type="project" value="UniProtKB-UniRule"/>
</dbReference>
<comment type="caution">
    <text evidence="7">The sequence shown here is derived from an EMBL/GenBank/DDBJ whole genome shotgun (WGS) entry which is preliminary data.</text>
</comment>
<name>C8S3E9_9RHOB</name>
<dbReference type="AlphaFoldDB" id="C8S3E9"/>
<protein>
    <recommendedName>
        <fullName evidence="4 5">Phosphopentomutase</fullName>
        <ecNumber evidence="4 5">5.4.2.7</ecNumber>
    </recommendedName>
    <alternativeName>
        <fullName evidence="4">Phosphodeoxyribomutase</fullName>
    </alternativeName>
</protein>
<dbReference type="EC" id="5.4.2.7" evidence="4 5"/>